<evidence type="ECO:0000259" key="1">
    <source>
        <dbReference type="Pfam" id="PF12274"/>
    </source>
</evidence>
<comment type="caution">
    <text evidence="3">The sequence shown here is derived from an EMBL/GenBank/DDBJ whole genome shotgun (WGS) entry which is preliminary data.</text>
</comment>
<dbReference type="PANTHER" id="PTHR33120:SF54">
    <property type="entry name" value="PIR2-LIKE HELICAL DOMAIN-CONTAINING PROTEIN"/>
    <property type="match status" value="1"/>
</dbReference>
<sequence>MPELVQLMSTGGLCVGLLDPVSNIILNTVSLLPPGFQEAVPRKSTSLANKSTFYDIASRSYLALIGFLLDYFGCLTEEQAGRYLRWADADLALAVLLIEYDLYSALTELLPNPGSGRTQASLELAVRRAGHPAPDRLVQLTSSVFPPQRLDAIKSLLAGGTNLTVDDLYLLHRLIQESGATSNVHITLLPQGGLITRVLKQAVDEGAVAKETTYLGDGYKTTTMKPVGDYISSLRSSEDMDHKKELCWTKAYALQRRFKDCGESCEHLQSLRMRILDIVHSLYLDTIALLPDKGANWLIRDILVAGHCYGLLKPVGNIIVNSIWHNRLCTLTVADCSAQYDILDPLSLLRTEVRSLEGTMELVRAIATRFSTRDMMINLLKSRCDTRGVYEQFFFQSRRKDLSKDFDKMEELRSVFNTTSVLSVGDINRIADLVDEVIKITPELQPSLQSQVPQMHKDAYSTMLRKRSEYECQSKYFRSKVGEMLDKYSAQHPWEGKYMLGVICGVEKCGYLFTECYRVNFMAGNTHGRNTLFFAEFWASHKPDESKPDICCPLNPPYTGRCFYSKNSSRKIVYPDSAKYYMCDVTAHGIGNVDDITDADFVYFDSERATEFVKKVNSYYAEKSFWHPTVLDTGAKIFACISFDEYYPCSSAAELGIGLSLGELV</sequence>
<gene>
    <name evidence="3" type="ORF">QYE76_020556</name>
</gene>
<evidence type="ECO:0000259" key="2">
    <source>
        <dbReference type="Pfam" id="PF20235"/>
    </source>
</evidence>
<reference evidence="3" key="1">
    <citation type="submission" date="2023-07" db="EMBL/GenBank/DDBJ databases">
        <title>A chromosome-level genome assembly of Lolium multiflorum.</title>
        <authorList>
            <person name="Chen Y."/>
            <person name="Copetti D."/>
            <person name="Kolliker R."/>
            <person name="Studer B."/>
        </authorList>
    </citation>
    <scope>NUCLEOTIDE SEQUENCE</scope>
    <source>
        <strain evidence="3">02402/16</strain>
        <tissue evidence="3">Leaf</tissue>
    </source>
</reference>
<dbReference type="EMBL" id="JAUUTY010000006">
    <property type="protein sequence ID" value="KAK1615039.1"/>
    <property type="molecule type" value="Genomic_DNA"/>
</dbReference>
<feature type="domain" description="PIR2-like helical" evidence="2">
    <location>
        <begin position="279"/>
        <end position="386"/>
    </location>
</feature>
<evidence type="ECO:0000313" key="3">
    <source>
        <dbReference type="EMBL" id="KAK1615039.1"/>
    </source>
</evidence>
<proteinExistence type="predicted"/>
<dbReference type="PANTHER" id="PTHR33120">
    <property type="entry name" value="EXPRESSED PROTEIN-RELATED"/>
    <property type="match status" value="1"/>
</dbReference>
<name>A0AAD8R7Z3_LOLMU</name>
<dbReference type="Pfam" id="PF20235">
    <property type="entry name" value="PIR2-like_helical"/>
    <property type="match status" value="2"/>
</dbReference>
<feature type="domain" description="PIR2-like helical" evidence="2">
    <location>
        <begin position="2"/>
        <end position="99"/>
    </location>
</feature>
<organism evidence="3 4">
    <name type="scientific">Lolium multiflorum</name>
    <name type="common">Italian ryegrass</name>
    <name type="synonym">Lolium perenne subsp. multiflorum</name>
    <dbReference type="NCBI Taxonomy" id="4521"/>
    <lineage>
        <taxon>Eukaryota</taxon>
        <taxon>Viridiplantae</taxon>
        <taxon>Streptophyta</taxon>
        <taxon>Embryophyta</taxon>
        <taxon>Tracheophyta</taxon>
        <taxon>Spermatophyta</taxon>
        <taxon>Magnoliopsida</taxon>
        <taxon>Liliopsida</taxon>
        <taxon>Poales</taxon>
        <taxon>Poaceae</taxon>
        <taxon>BOP clade</taxon>
        <taxon>Pooideae</taxon>
        <taxon>Poodae</taxon>
        <taxon>Poeae</taxon>
        <taxon>Poeae Chloroplast Group 2 (Poeae type)</taxon>
        <taxon>Loliodinae</taxon>
        <taxon>Loliinae</taxon>
        <taxon>Lolium</taxon>
    </lineage>
</organism>
<feature type="domain" description="DUF3615" evidence="1">
    <location>
        <begin position="483"/>
        <end position="575"/>
    </location>
</feature>
<keyword evidence="4" id="KW-1185">Reference proteome</keyword>
<evidence type="ECO:0000313" key="4">
    <source>
        <dbReference type="Proteomes" id="UP001231189"/>
    </source>
</evidence>
<accession>A0AAD8R7Z3</accession>
<dbReference type="Proteomes" id="UP001231189">
    <property type="component" value="Unassembled WGS sequence"/>
</dbReference>
<protein>
    <submittedName>
        <fullName evidence="3">Uncharacterized protein</fullName>
    </submittedName>
</protein>
<dbReference type="AlphaFoldDB" id="A0AAD8R7Z3"/>
<dbReference type="InterPro" id="IPR046527">
    <property type="entry name" value="PIR2-like_helical"/>
</dbReference>
<dbReference type="InterPro" id="IPR022059">
    <property type="entry name" value="DUF3615"/>
</dbReference>
<dbReference type="Pfam" id="PF12274">
    <property type="entry name" value="DUF3615"/>
    <property type="match status" value="1"/>
</dbReference>